<feature type="region of interest" description="Disordered" evidence="2">
    <location>
        <begin position="208"/>
        <end position="243"/>
    </location>
</feature>
<dbReference type="CDD" id="cd00275">
    <property type="entry name" value="C2_PLC_like"/>
    <property type="match status" value="1"/>
</dbReference>
<dbReference type="GO" id="GO:0004435">
    <property type="term" value="F:phosphatidylinositol-4,5-bisphosphate phospholipase C activity"/>
    <property type="evidence" value="ECO:0007669"/>
    <property type="project" value="UniProtKB-EC"/>
</dbReference>
<dbReference type="Pfam" id="PF00387">
    <property type="entry name" value="PI-PLC-Y"/>
    <property type="match status" value="1"/>
</dbReference>
<dbReference type="FunFam" id="2.60.40.150:FF:000220">
    <property type="entry name" value="Phosphoinositide phospholipase C"/>
    <property type="match status" value="1"/>
</dbReference>
<dbReference type="PANTHER" id="PTHR10336:SF82">
    <property type="entry name" value="PHOSPHOINOSITIDE PHOSPHOLIPASE C"/>
    <property type="match status" value="1"/>
</dbReference>
<keyword evidence="5" id="KW-1185">Reference proteome</keyword>
<name>A0A3A2ZNS0_9EURO</name>
<dbReference type="GO" id="GO:0016042">
    <property type="term" value="P:lipid catabolic process"/>
    <property type="evidence" value="ECO:0007669"/>
    <property type="project" value="UniProtKB-KW"/>
</dbReference>
<dbReference type="PROSITE" id="PS50007">
    <property type="entry name" value="PIPLC_X_DOMAIN"/>
    <property type="match status" value="1"/>
</dbReference>
<dbReference type="Pfam" id="PF00388">
    <property type="entry name" value="PI-PLC-X"/>
    <property type="match status" value="1"/>
</dbReference>
<comment type="catalytic activity">
    <reaction evidence="1">
        <text>a 1,2-diacyl-sn-glycero-3-phospho-(1D-myo-inositol-4,5-bisphosphate) + H2O = 1D-myo-inositol 1,4,5-trisphosphate + a 1,2-diacyl-sn-glycerol + H(+)</text>
        <dbReference type="Rhea" id="RHEA:33179"/>
        <dbReference type="ChEBI" id="CHEBI:15377"/>
        <dbReference type="ChEBI" id="CHEBI:15378"/>
        <dbReference type="ChEBI" id="CHEBI:17815"/>
        <dbReference type="ChEBI" id="CHEBI:58456"/>
        <dbReference type="ChEBI" id="CHEBI:203600"/>
        <dbReference type="EC" id="3.1.4.11"/>
    </reaction>
</comment>
<dbReference type="Gene3D" id="3.20.20.190">
    <property type="entry name" value="Phosphatidylinositol (PI) phosphodiesterase"/>
    <property type="match status" value="1"/>
</dbReference>
<dbReference type="AlphaFoldDB" id="A0A3A2ZNS0"/>
<dbReference type="SUPFAM" id="SSF51695">
    <property type="entry name" value="PLC-like phosphodiesterases"/>
    <property type="match status" value="1"/>
</dbReference>
<sequence>MAKVNEITDHTAKMTLNPPATEGAVEVEPIRSFNPVIRTYLNQIYNSMNASPKGVTSGSESSNHPASLEDFLAYMSSPASAACRPAEKEDLSAPITEYFISSSHNTYLTGNQLYSDAAADAYTNVLLNGCRCVEIDVWDGVPHSDEETSSDSSSSSSSSEDRMSSRKKRIEKIEKKVGKKVEKEIEKGRSEAGTASSKLGHFLSKQLSHSGEASTSAETTATTSESLSKTPSRPEPRVLHGHTLTKGTSFREVCYAIRDSAFANNDLPVIVSLEVHACLEQQETMVEIIKEAWEGLLIDITTESEVSRMPALEDLKRKILVKVKWIPPTGDSEPEGAAQSTNHLEQHASQDSSVGANQGEPAPKKPSKILHALSRLAVYTKGYHFSHFTQPEAEEPGHVFSLSENAAKEAHTNHRDAFFEHNRNFFMRIYPFGLRVTSSNLDPSFFWRRGAQIVALNWQNLDKGMMLNQGMFADEQGWVRKPLGYRNSEDSPVRRNLDLSIEFFAAQGLPLPPGDTNAKGFKPYVVSLLHVEQPEDESNQNPQEDNSSDSGKSSYKRTIKHASGMDADFGAQKIVFPTVSGIVEELSFVRFKIKHEKLGPDQLAAWACIRLDRFQEGYRLIHLYDTAGSKTEGFLFVKVSKVVY</sequence>
<dbReference type="InterPro" id="IPR017946">
    <property type="entry name" value="PLC-like_Pdiesterase_TIM-brl"/>
</dbReference>
<dbReference type="STRING" id="2070753.A0A3A2ZNS0"/>
<feature type="domain" description="PI-PLC Y-box" evidence="3">
    <location>
        <begin position="373"/>
        <end position="485"/>
    </location>
</feature>
<accession>A0A3A2ZNS0</accession>
<evidence type="ECO:0000259" key="3">
    <source>
        <dbReference type="PROSITE" id="PS50008"/>
    </source>
</evidence>
<dbReference type="InterPro" id="IPR000909">
    <property type="entry name" value="PLipase_C_PInositol-sp_X_dom"/>
</dbReference>
<evidence type="ECO:0000256" key="1">
    <source>
        <dbReference type="RuleBase" id="RU361133"/>
    </source>
</evidence>
<dbReference type="PRINTS" id="PR00390">
    <property type="entry name" value="PHPHLIPASEC"/>
</dbReference>
<dbReference type="GO" id="GO:0048015">
    <property type="term" value="P:phosphatidylinositol-mediated signaling"/>
    <property type="evidence" value="ECO:0007669"/>
    <property type="project" value="TreeGrafter"/>
</dbReference>
<dbReference type="InterPro" id="IPR001192">
    <property type="entry name" value="PI-PLC_fam"/>
</dbReference>
<reference evidence="5" key="1">
    <citation type="submission" date="2017-02" db="EMBL/GenBank/DDBJ databases">
        <authorList>
            <person name="Tafer H."/>
            <person name="Lopandic K."/>
        </authorList>
    </citation>
    <scope>NUCLEOTIDE SEQUENCE [LARGE SCALE GENOMIC DNA]</scope>
    <source>
        <strain evidence="5">CBS 366.77</strain>
    </source>
</reference>
<evidence type="ECO:0000313" key="5">
    <source>
        <dbReference type="Proteomes" id="UP000266188"/>
    </source>
</evidence>
<keyword evidence="1" id="KW-0378">Hydrolase</keyword>
<feature type="region of interest" description="Disordered" evidence="2">
    <location>
        <begin position="534"/>
        <end position="557"/>
    </location>
</feature>
<keyword evidence="1" id="KW-0443">Lipid metabolism</keyword>
<dbReference type="EMBL" id="MVGC01000138">
    <property type="protein sequence ID" value="RJE23057.1"/>
    <property type="molecule type" value="Genomic_DNA"/>
</dbReference>
<dbReference type="SMART" id="SM00148">
    <property type="entry name" value="PLCXc"/>
    <property type="match status" value="1"/>
</dbReference>
<feature type="compositionally biased region" description="Polar residues" evidence="2">
    <location>
        <begin position="338"/>
        <end position="356"/>
    </location>
</feature>
<dbReference type="PANTHER" id="PTHR10336">
    <property type="entry name" value="PHOSPHOINOSITIDE-SPECIFIC PHOSPHOLIPASE C FAMILY PROTEIN"/>
    <property type="match status" value="1"/>
</dbReference>
<dbReference type="Gene3D" id="2.60.40.150">
    <property type="entry name" value="C2 domain"/>
    <property type="match status" value="1"/>
</dbReference>
<feature type="region of interest" description="Disordered" evidence="2">
    <location>
        <begin position="141"/>
        <end position="175"/>
    </location>
</feature>
<dbReference type="OrthoDB" id="269822at2759"/>
<dbReference type="InterPro" id="IPR035892">
    <property type="entry name" value="C2_domain_sf"/>
</dbReference>
<gene>
    <name evidence="4" type="ORF">PHISCL_04622</name>
</gene>
<dbReference type="Proteomes" id="UP000266188">
    <property type="component" value="Unassembled WGS sequence"/>
</dbReference>
<dbReference type="SMART" id="SM00149">
    <property type="entry name" value="PLCYc"/>
    <property type="match status" value="1"/>
</dbReference>
<dbReference type="GO" id="GO:0051209">
    <property type="term" value="P:release of sequestered calcium ion into cytosol"/>
    <property type="evidence" value="ECO:0007669"/>
    <property type="project" value="TreeGrafter"/>
</dbReference>
<organism evidence="4 5">
    <name type="scientific">Aspergillus sclerotialis</name>
    <dbReference type="NCBI Taxonomy" id="2070753"/>
    <lineage>
        <taxon>Eukaryota</taxon>
        <taxon>Fungi</taxon>
        <taxon>Dikarya</taxon>
        <taxon>Ascomycota</taxon>
        <taxon>Pezizomycotina</taxon>
        <taxon>Eurotiomycetes</taxon>
        <taxon>Eurotiomycetidae</taxon>
        <taxon>Eurotiales</taxon>
        <taxon>Aspergillaceae</taxon>
        <taxon>Aspergillus</taxon>
        <taxon>Aspergillus subgen. Polypaecilum</taxon>
    </lineage>
</organism>
<dbReference type="CDD" id="cd08598">
    <property type="entry name" value="PI-PLC1c_yeast"/>
    <property type="match status" value="1"/>
</dbReference>
<protein>
    <recommendedName>
        <fullName evidence="1">Phosphoinositide phospholipase C</fullName>
        <ecNumber evidence="1">3.1.4.11</ecNumber>
    </recommendedName>
</protein>
<feature type="compositionally biased region" description="Polar residues" evidence="2">
    <location>
        <begin position="539"/>
        <end position="553"/>
    </location>
</feature>
<evidence type="ECO:0000256" key="2">
    <source>
        <dbReference type="SAM" id="MobiDB-lite"/>
    </source>
</evidence>
<comment type="caution">
    <text evidence="4">The sequence shown here is derived from an EMBL/GenBank/DDBJ whole genome shotgun (WGS) entry which is preliminary data.</text>
</comment>
<feature type="compositionally biased region" description="Low complexity" evidence="2">
    <location>
        <begin position="210"/>
        <end position="230"/>
    </location>
</feature>
<evidence type="ECO:0000313" key="4">
    <source>
        <dbReference type="EMBL" id="RJE23057.1"/>
    </source>
</evidence>
<keyword evidence="1" id="KW-0442">Lipid degradation</keyword>
<dbReference type="InterPro" id="IPR001711">
    <property type="entry name" value="PLipase_C_Pinositol-sp_Y"/>
</dbReference>
<proteinExistence type="predicted"/>
<dbReference type="PROSITE" id="PS50008">
    <property type="entry name" value="PIPLC_Y_DOMAIN"/>
    <property type="match status" value="1"/>
</dbReference>
<feature type="region of interest" description="Disordered" evidence="2">
    <location>
        <begin position="330"/>
        <end position="365"/>
    </location>
</feature>
<dbReference type="EC" id="3.1.4.11" evidence="1"/>